<reference evidence="3 4" key="2">
    <citation type="submission" date="2008-10" db="EMBL/GenBank/DDBJ databases">
        <authorList>
            <person name="Fulton L."/>
            <person name="Clifton S."/>
            <person name="Fulton B."/>
            <person name="Xu J."/>
            <person name="Minx P."/>
            <person name="Pepin K.H."/>
            <person name="Johnson M."/>
            <person name="Bhonagiri V."/>
            <person name="Nash W.E."/>
            <person name="Mardis E.R."/>
            <person name="Wilson R.K."/>
        </authorList>
    </citation>
    <scope>NUCLEOTIDE SEQUENCE [LARGE SCALE GENOMIC DNA]</scope>
    <source>
        <strain evidence="3 4">ATCC 29098</strain>
    </source>
</reference>
<dbReference type="EMBL" id="ABXU01000085">
    <property type="protein sequence ID" value="EEB32150.1"/>
    <property type="molecule type" value="Genomic_DNA"/>
</dbReference>
<dbReference type="Proteomes" id="UP000003676">
    <property type="component" value="Unassembled WGS sequence"/>
</dbReference>
<proteinExistence type="predicted"/>
<evidence type="ECO:0000313" key="3">
    <source>
        <dbReference type="EMBL" id="EEB32150.1"/>
    </source>
</evidence>
<dbReference type="HOGENOM" id="CLU_2860427_0_0_7"/>
<comment type="caution">
    <text evidence="3">The sequence shown here is derived from an EMBL/GenBank/DDBJ whole genome shotgun (WGS) entry which is preliminary data.</text>
</comment>
<reference evidence="3 4" key="1">
    <citation type="submission" date="2008-10" db="EMBL/GenBank/DDBJ databases">
        <title>Draft genome sequence of Desulvovibrio piger (ATCC 29098).</title>
        <authorList>
            <person name="Sudarsanam P."/>
            <person name="Ley R."/>
            <person name="Guruge J."/>
            <person name="Turnbaugh P.J."/>
            <person name="Mahowald M."/>
            <person name="Liep D."/>
            <person name="Gordon J."/>
        </authorList>
    </citation>
    <scope>NUCLEOTIDE SEQUENCE [LARGE SCALE GENOMIC DNA]</scope>
    <source>
        <strain evidence="3 4">ATCC 29098</strain>
    </source>
</reference>
<evidence type="ECO:0000313" key="4">
    <source>
        <dbReference type="Proteomes" id="UP000003676"/>
    </source>
</evidence>
<feature type="region of interest" description="Disordered" evidence="1">
    <location>
        <begin position="45"/>
        <end position="64"/>
    </location>
</feature>
<name>B6WXY4_9BACT</name>
<keyword evidence="2" id="KW-0472">Membrane</keyword>
<protein>
    <submittedName>
        <fullName evidence="3">Uncharacterized protein</fullName>
    </submittedName>
</protein>
<dbReference type="AlphaFoldDB" id="B6WXY4"/>
<feature type="transmembrane region" description="Helical" evidence="2">
    <location>
        <begin position="15"/>
        <end position="33"/>
    </location>
</feature>
<evidence type="ECO:0000256" key="2">
    <source>
        <dbReference type="SAM" id="Phobius"/>
    </source>
</evidence>
<gene>
    <name evidence="3" type="ORF">DESPIG_02963</name>
</gene>
<organism evidence="3 4">
    <name type="scientific">Desulfovibrio piger ATCC 29098</name>
    <dbReference type="NCBI Taxonomy" id="411464"/>
    <lineage>
        <taxon>Bacteria</taxon>
        <taxon>Pseudomonadati</taxon>
        <taxon>Thermodesulfobacteriota</taxon>
        <taxon>Desulfovibrionia</taxon>
        <taxon>Desulfovibrionales</taxon>
        <taxon>Desulfovibrionaceae</taxon>
        <taxon>Desulfovibrio</taxon>
    </lineage>
</organism>
<keyword evidence="2" id="KW-1133">Transmembrane helix</keyword>
<accession>B6WXY4</accession>
<sequence length="64" mass="6827">MSQGFEDPGLCRDEFFVVLHAVPLFGHLAKYSLKALLSRWCRKAASRSTPPEGPEAGDHGGGAG</sequence>
<keyword evidence="2" id="KW-0812">Transmembrane</keyword>
<evidence type="ECO:0000256" key="1">
    <source>
        <dbReference type="SAM" id="MobiDB-lite"/>
    </source>
</evidence>